<evidence type="ECO:0000313" key="2">
    <source>
        <dbReference type="Proteomes" id="UP000011690"/>
    </source>
</evidence>
<organism evidence="1 2">
    <name type="scientific">Natronorubrum bangense JCM 10635</name>
    <dbReference type="NCBI Taxonomy" id="1227500"/>
    <lineage>
        <taxon>Archaea</taxon>
        <taxon>Methanobacteriati</taxon>
        <taxon>Methanobacteriota</taxon>
        <taxon>Stenosarchaea group</taxon>
        <taxon>Halobacteria</taxon>
        <taxon>Halobacteriales</taxon>
        <taxon>Natrialbaceae</taxon>
        <taxon>Natronorubrum</taxon>
    </lineage>
</organism>
<dbReference type="SUPFAM" id="SSF158997">
    <property type="entry name" value="Trm112p-like"/>
    <property type="match status" value="1"/>
</dbReference>
<dbReference type="AlphaFoldDB" id="L9W4F9"/>
<dbReference type="Gene3D" id="2.20.25.10">
    <property type="match status" value="1"/>
</dbReference>
<name>L9W4F9_9EURY</name>
<sequence>MSAVSRPFRERLCPFRSRSLLLSAVSLFIMKESLLEILCCPLDKHDLELEDAEYDDAGEEIVAGTLVCSECGERYPIEDGIPNLLPPDMREETPA</sequence>
<dbReference type="PATRIC" id="fig|1227500.6.peg.3953"/>
<keyword evidence="2" id="KW-1185">Reference proteome</keyword>
<gene>
    <name evidence="1" type="ORF">C494_19562</name>
</gene>
<protein>
    <recommendedName>
        <fullName evidence="3">Trm112p-like protein</fullName>
    </recommendedName>
</protein>
<evidence type="ECO:0008006" key="3">
    <source>
        <dbReference type="Google" id="ProtNLM"/>
    </source>
</evidence>
<dbReference type="PANTHER" id="PTHR33505">
    <property type="entry name" value="ZGC:162634"/>
    <property type="match status" value="1"/>
</dbReference>
<dbReference type="eggNOG" id="arCOG04124">
    <property type="taxonomic scope" value="Archaea"/>
</dbReference>
<dbReference type="NCBIfam" id="NF038101">
    <property type="entry name" value="Trm112_arch"/>
    <property type="match status" value="1"/>
</dbReference>
<dbReference type="Proteomes" id="UP000011690">
    <property type="component" value="Unassembled WGS sequence"/>
</dbReference>
<dbReference type="InterPro" id="IPR005651">
    <property type="entry name" value="Trm112-like"/>
</dbReference>
<dbReference type="Pfam" id="PF03966">
    <property type="entry name" value="Trm112p"/>
    <property type="match status" value="1"/>
</dbReference>
<accession>L9W4F9</accession>
<proteinExistence type="predicted"/>
<dbReference type="PANTHER" id="PTHR33505:SF4">
    <property type="entry name" value="PROTEIN PREY, MITOCHONDRIAL"/>
    <property type="match status" value="1"/>
</dbReference>
<comment type="caution">
    <text evidence="1">The sequence shown here is derived from an EMBL/GenBank/DDBJ whole genome shotgun (WGS) entry which is preliminary data.</text>
</comment>
<dbReference type="EMBL" id="AOHY01000058">
    <property type="protein sequence ID" value="ELY43228.1"/>
    <property type="molecule type" value="Genomic_DNA"/>
</dbReference>
<reference evidence="1 2" key="1">
    <citation type="journal article" date="2014" name="PLoS Genet.">
        <title>Phylogenetically driven sequencing of extremely halophilic archaea reveals strategies for static and dynamic osmo-response.</title>
        <authorList>
            <person name="Becker E.A."/>
            <person name="Seitzer P.M."/>
            <person name="Tritt A."/>
            <person name="Larsen D."/>
            <person name="Krusor M."/>
            <person name="Yao A.I."/>
            <person name="Wu D."/>
            <person name="Madern D."/>
            <person name="Eisen J.A."/>
            <person name="Darling A.E."/>
            <person name="Facciotti M.T."/>
        </authorList>
    </citation>
    <scope>NUCLEOTIDE SEQUENCE [LARGE SCALE GENOMIC DNA]</scope>
    <source>
        <strain evidence="1 2">JCM 10635</strain>
    </source>
</reference>
<evidence type="ECO:0000313" key="1">
    <source>
        <dbReference type="EMBL" id="ELY43228.1"/>
    </source>
</evidence>
<dbReference type="STRING" id="1227500.C494_19562"/>